<evidence type="ECO:0000313" key="3">
    <source>
        <dbReference type="Proteomes" id="UP001163203"/>
    </source>
</evidence>
<evidence type="ECO:0008006" key="4">
    <source>
        <dbReference type="Google" id="ProtNLM"/>
    </source>
</evidence>
<proteinExistence type="predicted"/>
<accession>A0ABY7BCD2</accession>
<organism evidence="2 3">
    <name type="scientific">Amycolatopsis cynarae</name>
    <dbReference type="NCBI Taxonomy" id="2995223"/>
    <lineage>
        <taxon>Bacteria</taxon>
        <taxon>Bacillati</taxon>
        <taxon>Actinomycetota</taxon>
        <taxon>Actinomycetes</taxon>
        <taxon>Pseudonocardiales</taxon>
        <taxon>Pseudonocardiaceae</taxon>
        <taxon>Amycolatopsis</taxon>
    </lineage>
</organism>
<protein>
    <recommendedName>
        <fullName evidence="4">Helix-turn-helix domain-containing protein</fullName>
    </recommendedName>
</protein>
<dbReference type="RefSeq" id="WP_268759654.1">
    <property type="nucleotide sequence ID" value="NZ_CP113836.1"/>
</dbReference>
<gene>
    <name evidence="2" type="ORF">ORV05_17925</name>
</gene>
<dbReference type="Proteomes" id="UP001163203">
    <property type="component" value="Chromosome"/>
</dbReference>
<feature type="region of interest" description="Disordered" evidence="1">
    <location>
        <begin position="37"/>
        <end position="78"/>
    </location>
</feature>
<reference evidence="2" key="1">
    <citation type="submission" date="2022-11" db="EMBL/GenBank/DDBJ databases">
        <authorList>
            <person name="Mo P."/>
        </authorList>
    </citation>
    <scope>NUCLEOTIDE SEQUENCE</scope>
    <source>
        <strain evidence="2">HUAS 11-8</strain>
    </source>
</reference>
<keyword evidence="3" id="KW-1185">Reference proteome</keyword>
<sequence length="99" mass="10862">MPTTEQVHRLLEQGLDYPEIGRRLGVPAGQAYLIATGLPADGSDAPSPEERRRRGLRLRSQDLANPPHENPASSAKVHDWIAERVRADTQMRAAAEVDG</sequence>
<dbReference type="EMBL" id="CP113836">
    <property type="protein sequence ID" value="WAL69569.1"/>
    <property type="molecule type" value="Genomic_DNA"/>
</dbReference>
<evidence type="ECO:0000313" key="2">
    <source>
        <dbReference type="EMBL" id="WAL69569.1"/>
    </source>
</evidence>
<name>A0ABY7BCD2_9PSEU</name>
<evidence type="ECO:0000256" key="1">
    <source>
        <dbReference type="SAM" id="MobiDB-lite"/>
    </source>
</evidence>